<keyword evidence="5" id="KW-1185">Reference proteome</keyword>
<keyword evidence="2" id="KW-0998">Cell outer membrane</keyword>
<evidence type="ECO:0000256" key="1">
    <source>
        <dbReference type="ARBA" id="ARBA00006889"/>
    </source>
</evidence>
<dbReference type="RefSeq" id="WP_161391319.1">
    <property type="nucleotide sequence ID" value="NZ_JBHSCP010000001.1"/>
</dbReference>
<dbReference type="PIRSF" id="PIRSF036893">
    <property type="entry name" value="Lipocalin_ApoD"/>
    <property type="match status" value="1"/>
</dbReference>
<dbReference type="Gene3D" id="2.40.128.20">
    <property type="match status" value="1"/>
</dbReference>
<dbReference type="Proteomes" id="UP000469430">
    <property type="component" value="Unassembled WGS sequence"/>
</dbReference>
<organism evidence="4 5">
    <name type="scientific">Croceibacterium xixiisoli</name>
    <dbReference type="NCBI Taxonomy" id="1476466"/>
    <lineage>
        <taxon>Bacteria</taxon>
        <taxon>Pseudomonadati</taxon>
        <taxon>Pseudomonadota</taxon>
        <taxon>Alphaproteobacteria</taxon>
        <taxon>Sphingomonadales</taxon>
        <taxon>Erythrobacteraceae</taxon>
        <taxon>Croceibacterium</taxon>
    </lineage>
</organism>
<evidence type="ECO:0000259" key="3">
    <source>
        <dbReference type="Pfam" id="PF08212"/>
    </source>
</evidence>
<name>A0A6I4TUK1_9SPHN</name>
<keyword evidence="2" id="KW-0472">Membrane</keyword>
<comment type="subunit">
    <text evidence="2">Homodimer.</text>
</comment>
<comment type="subcellular location">
    <subcellularLocation>
        <location evidence="2">Cell outer membrane</location>
    </subcellularLocation>
</comment>
<gene>
    <name evidence="4" type="ORF">GRI97_11505</name>
</gene>
<dbReference type="InterPro" id="IPR000566">
    <property type="entry name" value="Lipocln_cytosolic_FA-bd_dom"/>
</dbReference>
<dbReference type="CDD" id="cd19438">
    <property type="entry name" value="lipocalin_Blc-like"/>
    <property type="match status" value="1"/>
</dbReference>
<dbReference type="GO" id="GO:0009279">
    <property type="term" value="C:cell outer membrane"/>
    <property type="evidence" value="ECO:0007669"/>
    <property type="project" value="UniProtKB-SubCell"/>
</dbReference>
<dbReference type="PRINTS" id="PR01171">
    <property type="entry name" value="BCTLIPOCALIN"/>
</dbReference>
<evidence type="ECO:0000313" key="4">
    <source>
        <dbReference type="EMBL" id="MXO99614.1"/>
    </source>
</evidence>
<comment type="similarity">
    <text evidence="1 2">Belongs to the calycin superfamily. Lipocalin family.</text>
</comment>
<sequence length="173" mass="19327">MAEDFSIPTVSQVDLPRYLGLWYEICRLPMKWEDEAASDITAHYSLKPDGKVKVDNRCIDADGKPAQAVGEAEAVDDSMARLTVTFLPAGLRWLPFTKGDYWVLMLDEDYRIALVGSPDRKYLWLLSRTPQLSPAERAPFLAHAEQLGFDLAPLITPQQSGGQVTDAMLDREG</sequence>
<dbReference type="PANTHER" id="PTHR10612">
    <property type="entry name" value="APOLIPOPROTEIN D"/>
    <property type="match status" value="1"/>
</dbReference>
<dbReference type="InterPro" id="IPR012674">
    <property type="entry name" value="Calycin"/>
</dbReference>
<comment type="caution">
    <text evidence="4">The sequence shown here is derived from an EMBL/GenBank/DDBJ whole genome shotgun (WGS) entry which is preliminary data.</text>
</comment>
<dbReference type="InterPro" id="IPR047202">
    <property type="entry name" value="Lipocalin_Blc-like_dom"/>
</dbReference>
<dbReference type="GO" id="GO:0006950">
    <property type="term" value="P:response to stress"/>
    <property type="evidence" value="ECO:0007669"/>
    <property type="project" value="UniProtKB-ARBA"/>
</dbReference>
<keyword evidence="2" id="KW-0449">Lipoprotein</keyword>
<dbReference type="OrthoDB" id="594739at2"/>
<dbReference type="Pfam" id="PF08212">
    <property type="entry name" value="Lipocalin_2"/>
    <property type="match status" value="1"/>
</dbReference>
<dbReference type="InterPro" id="IPR002446">
    <property type="entry name" value="Lipocalin_bac"/>
</dbReference>
<reference evidence="4 5" key="1">
    <citation type="submission" date="2019-12" db="EMBL/GenBank/DDBJ databases">
        <title>Genomic-based taxomic classification of the family Erythrobacteraceae.</title>
        <authorList>
            <person name="Xu L."/>
        </authorList>
    </citation>
    <scope>NUCLEOTIDE SEQUENCE [LARGE SCALE GENOMIC DNA]</scope>
    <source>
        <strain evidence="4 5">S36</strain>
    </source>
</reference>
<feature type="domain" description="Lipocalin/cytosolic fatty-acid binding" evidence="3">
    <location>
        <begin position="13"/>
        <end position="159"/>
    </location>
</feature>
<proteinExistence type="inferred from homology"/>
<dbReference type="PANTHER" id="PTHR10612:SF34">
    <property type="entry name" value="APOLIPOPROTEIN D"/>
    <property type="match status" value="1"/>
</dbReference>
<accession>A0A6I4TUK1</accession>
<dbReference type="InterPro" id="IPR022271">
    <property type="entry name" value="Lipocalin_ApoD"/>
</dbReference>
<dbReference type="EMBL" id="WTYJ01000002">
    <property type="protein sequence ID" value="MXO99614.1"/>
    <property type="molecule type" value="Genomic_DNA"/>
</dbReference>
<dbReference type="GO" id="GO:0008289">
    <property type="term" value="F:lipid binding"/>
    <property type="evidence" value="ECO:0007669"/>
    <property type="project" value="UniProtKB-UniRule"/>
</dbReference>
<protein>
    <recommendedName>
        <fullName evidence="2">Outer membrane lipoprotein Blc</fullName>
    </recommendedName>
</protein>
<keyword evidence="2" id="KW-0446">Lipid-binding</keyword>
<dbReference type="SUPFAM" id="SSF50814">
    <property type="entry name" value="Lipocalins"/>
    <property type="match status" value="1"/>
</dbReference>
<evidence type="ECO:0000313" key="5">
    <source>
        <dbReference type="Proteomes" id="UP000469430"/>
    </source>
</evidence>
<evidence type="ECO:0000256" key="2">
    <source>
        <dbReference type="PIRNR" id="PIRNR036893"/>
    </source>
</evidence>
<dbReference type="AlphaFoldDB" id="A0A6I4TUK1"/>
<comment type="function">
    <text evidence="2">Involved in the storage or transport of lipids necessary for membrane maintenance under stressful conditions. Displays a binding preference for lysophospholipids.</text>
</comment>